<evidence type="ECO:0000256" key="1">
    <source>
        <dbReference type="SAM" id="SignalP"/>
    </source>
</evidence>
<gene>
    <name evidence="2" type="ORF">O6P33_07225</name>
</gene>
<evidence type="ECO:0008006" key="4">
    <source>
        <dbReference type="Google" id="ProtNLM"/>
    </source>
</evidence>
<dbReference type="Proteomes" id="UP001212189">
    <property type="component" value="Chromosome"/>
</dbReference>
<reference evidence="2 3" key="1">
    <citation type="submission" date="2022-12" db="EMBL/GenBank/DDBJ databases">
        <title>Coexistence and Characterization of a Novel Tigecycline Resistance gene tet(X) variant and blaNDM-1 in a Pseudomonas caeni Isolate of Chicken Origin.</title>
        <authorList>
            <person name="Lu X."/>
            <person name="Zhang L."/>
            <person name="Li R."/>
            <person name="Wang Z."/>
        </authorList>
    </citation>
    <scope>NUCLEOTIDE SEQUENCE [LARGE SCALE GENOMIC DNA]</scope>
    <source>
        <strain evidence="2 3">CE14</strain>
    </source>
</reference>
<accession>A0AAE9VMQ4</accession>
<keyword evidence="1" id="KW-0732">Signal</keyword>
<dbReference type="KEGG" id="dce:O6P33_07225"/>
<organism evidence="2 3">
    <name type="scientific">Denitrificimonas caeni</name>
    <dbReference type="NCBI Taxonomy" id="521720"/>
    <lineage>
        <taxon>Bacteria</taxon>
        <taxon>Pseudomonadati</taxon>
        <taxon>Pseudomonadota</taxon>
        <taxon>Gammaproteobacteria</taxon>
        <taxon>Pseudomonadales</taxon>
        <taxon>Pseudomonadaceae</taxon>
        <taxon>Denitrificimonas</taxon>
    </lineage>
</organism>
<proteinExistence type="predicted"/>
<dbReference type="AlphaFoldDB" id="A0AAE9VMQ4"/>
<evidence type="ECO:0000313" key="2">
    <source>
        <dbReference type="EMBL" id="WBE24182.1"/>
    </source>
</evidence>
<protein>
    <recommendedName>
        <fullName evidence="4">F0F1-type ATP synthase subunit beta</fullName>
    </recommendedName>
</protein>
<sequence length="276" mass="30279">MKNPILALCLSAIIALPVSSAVADSTSSTPQVSAEHALNDLYAMRLATQRSIGGFYMFNGQEQDQHYAREAQNNAAQALAYLNKITAPTDPNAQALLQQLQHDLSSYKAQLDYLISAIIEQGYSDLQPVADLANLNSKILKIGTEAEQLISQDANYSLPELTQLAREQSLLMQGIAADYAARSASVGASFFADGEKQPLDQLSEQFANNLQLLLSSSQNTPATSKSLRAIEVKWRYIERSLKNYNENSVPFVIDKYARSITQGLEQLATEYALLNI</sequence>
<feature type="chain" id="PRO_5042124829" description="F0F1-type ATP synthase subunit beta" evidence="1">
    <location>
        <begin position="24"/>
        <end position="276"/>
    </location>
</feature>
<dbReference type="RefSeq" id="WP_269817124.1">
    <property type="nucleotide sequence ID" value="NZ_CP114976.1"/>
</dbReference>
<keyword evidence="3" id="KW-1185">Reference proteome</keyword>
<name>A0AAE9VMQ4_9GAMM</name>
<dbReference type="EMBL" id="CP114976">
    <property type="protein sequence ID" value="WBE24182.1"/>
    <property type="molecule type" value="Genomic_DNA"/>
</dbReference>
<evidence type="ECO:0000313" key="3">
    <source>
        <dbReference type="Proteomes" id="UP001212189"/>
    </source>
</evidence>
<feature type="signal peptide" evidence="1">
    <location>
        <begin position="1"/>
        <end position="23"/>
    </location>
</feature>